<feature type="non-terminal residue" evidence="1">
    <location>
        <position position="1"/>
    </location>
</feature>
<gene>
    <name evidence="1" type="ORF">DPEC_G00222690</name>
</gene>
<comment type="caution">
    <text evidence="1">The sequence shown here is derived from an EMBL/GenBank/DDBJ whole genome shotgun (WGS) entry which is preliminary data.</text>
</comment>
<reference evidence="1" key="1">
    <citation type="submission" date="2021-05" db="EMBL/GenBank/DDBJ databases">
        <authorList>
            <person name="Pan Q."/>
            <person name="Jouanno E."/>
            <person name="Zahm M."/>
            <person name="Klopp C."/>
            <person name="Cabau C."/>
            <person name="Louis A."/>
            <person name="Berthelot C."/>
            <person name="Parey E."/>
            <person name="Roest Crollius H."/>
            <person name="Montfort J."/>
            <person name="Robinson-Rechavi M."/>
            <person name="Bouchez O."/>
            <person name="Lampietro C."/>
            <person name="Lopez Roques C."/>
            <person name="Donnadieu C."/>
            <person name="Postlethwait J."/>
            <person name="Bobe J."/>
            <person name="Dillon D."/>
            <person name="Chandos A."/>
            <person name="von Hippel F."/>
            <person name="Guiguen Y."/>
        </authorList>
    </citation>
    <scope>NUCLEOTIDE SEQUENCE</scope>
    <source>
        <strain evidence="1">YG-Jan2019</strain>
    </source>
</reference>
<protein>
    <submittedName>
        <fullName evidence="1">Uncharacterized protein</fullName>
    </submittedName>
</protein>
<evidence type="ECO:0000313" key="1">
    <source>
        <dbReference type="EMBL" id="KAJ7996839.1"/>
    </source>
</evidence>
<proteinExistence type="predicted"/>
<name>A0ACC2FZN1_DALPE</name>
<dbReference type="Proteomes" id="UP001157502">
    <property type="component" value="Chromosome 19"/>
</dbReference>
<organism evidence="1 2">
    <name type="scientific">Dallia pectoralis</name>
    <name type="common">Alaska blackfish</name>
    <dbReference type="NCBI Taxonomy" id="75939"/>
    <lineage>
        <taxon>Eukaryota</taxon>
        <taxon>Metazoa</taxon>
        <taxon>Chordata</taxon>
        <taxon>Craniata</taxon>
        <taxon>Vertebrata</taxon>
        <taxon>Euteleostomi</taxon>
        <taxon>Actinopterygii</taxon>
        <taxon>Neopterygii</taxon>
        <taxon>Teleostei</taxon>
        <taxon>Protacanthopterygii</taxon>
        <taxon>Esociformes</taxon>
        <taxon>Umbridae</taxon>
        <taxon>Dallia</taxon>
    </lineage>
</organism>
<evidence type="ECO:0000313" key="2">
    <source>
        <dbReference type="Proteomes" id="UP001157502"/>
    </source>
</evidence>
<keyword evidence="2" id="KW-1185">Reference proteome</keyword>
<sequence>LARSSFSNIHFAWYHSFISPADSLNGFGTIFPMRTKPFMIFSLHFLHPAVPRLAYSTQNLCSAMSGWLLKGTHKEILKRESKGKLYLQGGLLHRELSNMQGTVPLKSGRRRKLPEYL</sequence>
<dbReference type="EMBL" id="CM055746">
    <property type="protein sequence ID" value="KAJ7996839.1"/>
    <property type="molecule type" value="Genomic_DNA"/>
</dbReference>
<accession>A0ACC2FZN1</accession>